<evidence type="ECO:0000256" key="1">
    <source>
        <dbReference type="SAM" id="MobiDB-lite"/>
    </source>
</evidence>
<name>A0A5B7FLW1_PORTR</name>
<dbReference type="Proteomes" id="UP000324222">
    <property type="component" value="Unassembled WGS sequence"/>
</dbReference>
<evidence type="ECO:0000313" key="3">
    <source>
        <dbReference type="Proteomes" id="UP000324222"/>
    </source>
</evidence>
<reference evidence="2 3" key="1">
    <citation type="submission" date="2019-05" db="EMBL/GenBank/DDBJ databases">
        <title>Another draft genome of Portunus trituberculatus and its Hox gene families provides insights of decapod evolution.</title>
        <authorList>
            <person name="Jeong J.-H."/>
            <person name="Song I."/>
            <person name="Kim S."/>
            <person name="Choi T."/>
            <person name="Kim D."/>
            <person name="Ryu S."/>
            <person name="Kim W."/>
        </authorList>
    </citation>
    <scope>NUCLEOTIDE SEQUENCE [LARGE SCALE GENOMIC DNA]</scope>
    <source>
        <tissue evidence="2">Muscle</tissue>
    </source>
</reference>
<accession>A0A5B7FLW1</accession>
<keyword evidence="3" id="KW-1185">Reference proteome</keyword>
<dbReference type="EMBL" id="VSRR010007148">
    <property type="protein sequence ID" value="MPC46317.1"/>
    <property type="molecule type" value="Genomic_DNA"/>
</dbReference>
<dbReference type="AlphaFoldDB" id="A0A5B7FLW1"/>
<protein>
    <submittedName>
        <fullName evidence="2">Uncharacterized protein</fullName>
    </submittedName>
</protein>
<evidence type="ECO:0000313" key="2">
    <source>
        <dbReference type="EMBL" id="MPC46317.1"/>
    </source>
</evidence>
<feature type="region of interest" description="Disordered" evidence="1">
    <location>
        <begin position="1"/>
        <end position="65"/>
    </location>
</feature>
<comment type="caution">
    <text evidence="2">The sequence shown here is derived from an EMBL/GenBank/DDBJ whole genome shotgun (WGS) entry which is preliminary data.</text>
</comment>
<organism evidence="2 3">
    <name type="scientific">Portunus trituberculatus</name>
    <name type="common">Swimming crab</name>
    <name type="synonym">Neptunus trituberculatus</name>
    <dbReference type="NCBI Taxonomy" id="210409"/>
    <lineage>
        <taxon>Eukaryota</taxon>
        <taxon>Metazoa</taxon>
        <taxon>Ecdysozoa</taxon>
        <taxon>Arthropoda</taxon>
        <taxon>Crustacea</taxon>
        <taxon>Multicrustacea</taxon>
        <taxon>Malacostraca</taxon>
        <taxon>Eumalacostraca</taxon>
        <taxon>Eucarida</taxon>
        <taxon>Decapoda</taxon>
        <taxon>Pleocyemata</taxon>
        <taxon>Brachyura</taxon>
        <taxon>Eubrachyura</taxon>
        <taxon>Portunoidea</taxon>
        <taxon>Portunidae</taxon>
        <taxon>Portuninae</taxon>
        <taxon>Portunus</taxon>
    </lineage>
</organism>
<sequence>MAGGSAGGSSALPAGPVVATPAEHHVGRPATARGHHRQPGLGGDDLHTPGQGGHHHPGRGRGAGGGRGACVVVVVVVVVVVRAASPVPEAGRQVAGLRRAGVLHPAAQL</sequence>
<gene>
    <name evidence="2" type="ORF">E2C01_040034</name>
</gene>
<proteinExistence type="predicted"/>